<gene>
    <name evidence="1" type="ORF">SCHCODRAFT_86212</name>
</gene>
<evidence type="ECO:0000313" key="2">
    <source>
        <dbReference type="Proteomes" id="UP000007431"/>
    </source>
</evidence>
<name>D8QKF2_SCHCM</name>
<organism evidence="2">
    <name type="scientific">Schizophyllum commune (strain H4-8 / FGSC 9210)</name>
    <name type="common">Split gill fungus</name>
    <dbReference type="NCBI Taxonomy" id="578458"/>
    <lineage>
        <taxon>Eukaryota</taxon>
        <taxon>Fungi</taxon>
        <taxon>Dikarya</taxon>
        <taxon>Basidiomycota</taxon>
        <taxon>Agaricomycotina</taxon>
        <taxon>Agaricomycetes</taxon>
        <taxon>Agaricomycetidae</taxon>
        <taxon>Agaricales</taxon>
        <taxon>Schizophyllaceae</taxon>
        <taxon>Schizophyllum</taxon>
    </lineage>
</organism>
<evidence type="ECO:0000313" key="1">
    <source>
        <dbReference type="EMBL" id="EFI91589.1"/>
    </source>
</evidence>
<dbReference type="HOGENOM" id="CLU_3015484_0_0_1"/>
<protein>
    <submittedName>
        <fullName evidence="1">Expressed protein</fullName>
    </submittedName>
</protein>
<dbReference type="EMBL" id="GL377316">
    <property type="protein sequence ID" value="EFI91589.1"/>
    <property type="molecule type" value="Genomic_DNA"/>
</dbReference>
<reference evidence="1 2" key="1">
    <citation type="journal article" date="2010" name="Nat. Biotechnol.">
        <title>Genome sequence of the model mushroom Schizophyllum commune.</title>
        <authorList>
            <person name="Ohm R.A."/>
            <person name="de Jong J.F."/>
            <person name="Lugones L.G."/>
            <person name="Aerts A."/>
            <person name="Kothe E."/>
            <person name="Stajich J.E."/>
            <person name="de Vries R.P."/>
            <person name="Record E."/>
            <person name="Levasseur A."/>
            <person name="Baker S.E."/>
            <person name="Bartholomew K.A."/>
            <person name="Coutinho P.M."/>
            <person name="Erdmann S."/>
            <person name="Fowler T.J."/>
            <person name="Gathman A.C."/>
            <person name="Lombard V."/>
            <person name="Henrissat B."/>
            <person name="Knabe N."/>
            <person name="Kuees U."/>
            <person name="Lilly W.W."/>
            <person name="Lindquist E."/>
            <person name="Lucas S."/>
            <person name="Magnuson J.K."/>
            <person name="Piumi F."/>
            <person name="Raudaskoski M."/>
            <person name="Salamov A."/>
            <person name="Schmutz J."/>
            <person name="Schwarze F.W.M.R."/>
            <person name="vanKuyk P.A."/>
            <person name="Horton J.S."/>
            <person name="Grigoriev I.V."/>
            <person name="Woesten H.A.B."/>
        </authorList>
    </citation>
    <scope>NUCLEOTIDE SEQUENCE [LARGE SCALE GENOMIC DNA]</scope>
    <source>
        <strain evidence="2">H4-8 / FGSC 9210</strain>
    </source>
</reference>
<dbReference type="Proteomes" id="UP000007431">
    <property type="component" value="Unassembled WGS sequence"/>
</dbReference>
<keyword evidence="2" id="KW-1185">Reference proteome</keyword>
<proteinExistence type="predicted"/>
<sequence>MMERGARLPDRSDVSSFSPRCSLCTSIAVPLPEDTPLQLLVAMANSQPCDRGHAVL</sequence>
<accession>D8QKF2</accession>
<dbReference type="AlphaFoldDB" id="D8QKF2"/>
<dbReference type="InParanoid" id="D8QKF2"/>